<proteinExistence type="predicted"/>
<evidence type="ECO:0000313" key="2">
    <source>
        <dbReference type="Proteomes" id="UP000324974"/>
    </source>
</evidence>
<dbReference type="EMBL" id="CP042425">
    <property type="protein sequence ID" value="QEL14505.1"/>
    <property type="molecule type" value="Genomic_DNA"/>
</dbReference>
<dbReference type="Proteomes" id="UP000324974">
    <property type="component" value="Chromosome"/>
</dbReference>
<evidence type="ECO:0000313" key="1">
    <source>
        <dbReference type="EMBL" id="QEL14505.1"/>
    </source>
</evidence>
<accession>A0A5C1A7P6</accession>
<protein>
    <recommendedName>
        <fullName evidence="3">TIGR04255 family protein</fullName>
    </recommendedName>
</protein>
<dbReference type="AlphaFoldDB" id="A0A5C1A7P6"/>
<name>A0A5C1A7P6_9BACT</name>
<dbReference type="KEGG" id="lrs:PX52LOC_01395"/>
<keyword evidence="2" id="KW-1185">Reference proteome</keyword>
<sequence>MSNLYSSMCDDFGISTYILGKVEMPTGRETILHFFDSVRKAVPSMTDFEKRDNGEYALEEERDAGSYRWTSLDARRLCAGFVNPPAMEDADEHNERILEMAAYHLDLGPLHTDAVDVQYYFDFVYQGNHDEVVAEALAANTPLEGLTQIPGGRVLHYQPSVLMALDEGCGLQGRMTVETRTTPYQVRTGQFPEAPITVYFTARQFWSKTPYKTFVDSYRNQRRVIDELVTQYVVPNIITPLQKVIGAKQ</sequence>
<dbReference type="OrthoDB" id="250042at2"/>
<evidence type="ECO:0008006" key="3">
    <source>
        <dbReference type="Google" id="ProtNLM"/>
    </source>
</evidence>
<reference evidence="2" key="1">
    <citation type="submission" date="2019-08" db="EMBL/GenBank/DDBJ databases">
        <title>Limnoglobus roseus gen. nov., sp. nov., a novel freshwater planctomycete with a giant genome from the family Gemmataceae.</title>
        <authorList>
            <person name="Kulichevskaya I.S."/>
            <person name="Naumoff D.G."/>
            <person name="Miroshnikov K."/>
            <person name="Ivanova A."/>
            <person name="Philippov D.A."/>
            <person name="Hakobyan A."/>
            <person name="Rijpstra I.C."/>
            <person name="Sinninghe Damste J.S."/>
            <person name="Liesack W."/>
            <person name="Dedysh S.N."/>
        </authorList>
    </citation>
    <scope>NUCLEOTIDE SEQUENCE [LARGE SCALE GENOMIC DNA]</scope>
    <source>
        <strain evidence="2">PX52</strain>
    </source>
</reference>
<gene>
    <name evidence="1" type="ORF">PX52LOC_01395</name>
</gene>
<organism evidence="1 2">
    <name type="scientific">Limnoglobus roseus</name>
    <dbReference type="NCBI Taxonomy" id="2598579"/>
    <lineage>
        <taxon>Bacteria</taxon>
        <taxon>Pseudomonadati</taxon>
        <taxon>Planctomycetota</taxon>
        <taxon>Planctomycetia</taxon>
        <taxon>Gemmatales</taxon>
        <taxon>Gemmataceae</taxon>
        <taxon>Limnoglobus</taxon>
    </lineage>
</organism>
<dbReference type="RefSeq" id="WP_149109394.1">
    <property type="nucleotide sequence ID" value="NZ_CP042425.1"/>
</dbReference>